<evidence type="ECO:0000313" key="16">
    <source>
        <dbReference type="WBParaSite" id="Hba_12918"/>
    </source>
</evidence>
<dbReference type="GO" id="GO:0016020">
    <property type="term" value="C:membrane"/>
    <property type="evidence" value="ECO:0007669"/>
    <property type="project" value="UniProtKB-SubCell"/>
</dbReference>
<evidence type="ECO:0000256" key="8">
    <source>
        <dbReference type="ARBA" id="ARBA00023065"/>
    </source>
</evidence>
<keyword evidence="9 14" id="KW-0472">Membrane</keyword>
<organism evidence="15 16">
    <name type="scientific">Heterorhabditis bacteriophora</name>
    <name type="common">Entomopathogenic nematode worm</name>
    <dbReference type="NCBI Taxonomy" id="37862"/>
    <lineage>
        <taxon>Eukaryota</taxon>
        <taxon>Metazoa</taxon>
        <taxon>Ecdysozoa</taxon>
        <taxon>Nematoda</taxon>
        <taxon>Chromadorea</taxon>
        <taxon>Rhabditida</taxon>
        <taxon>Rhabditina</taxon>
        <taxon>Rhabditomorpha</taxon>
        <taxon>Strongyloidea</taxon>
        <taxon>Heterorhabditidae</taxon>
        <taxon>Heterorhabditis</taxon>
    </lineage>
</organism>
<comment type="subcellular location">
    <subcellularLocation>
        <location evidence="1">Membrane</location>
        <topology evidence="1">Multi-pass membrane protein</topology>
    </subcellularLocation>
</comment>
<keyword evidence="11 13" id="KW-0739">Sodium transport</keyword>
<keyword evidence="15" id="KW-1185">Reference proteome</keyword>
<dbReference type="InterPro" id="IPR001873">
    <property type="entry name" value="ENaC"/>
</dbReference>
<name>A0A1I7X5S6_HETBA</name>
<keyword evidence="5 13" id="KW-0812">Transmembrane</keyword>
<dbReference type="Pfam" id="PF00858">
    <property type="entry name" value="ASC"/>
    <property type="match status" value="1"/>
</dbReference>
<evidence type="ECO:0000256" key="5">
    <source>
        <dbReference type="ARBA" id="ARBA00022692"/>
    </source>
</evidence>
<evidence type="ECO:0000256" key="7">
    <source>
        <dbReference type="ARBA" id="ARBA00023053"/>
    </source>
</evidence>
<evidence type="ECO:0000313" key="15">
    <source>
        <dbReference type="Proteomes" id="UP000095283"/>
    </source>
</evidence>
<protein>
    <submittedName>
        <fullName evidence="16">Uncharacterized protein</fullName>
    </submittedName>
</protein>
<keyword evidence="7" id="KW-0915">Sodium</keyword>
<evidence type="ECO:0000256" key="14">
    <source>
        <dbReference type="SAM" id="Phobius"/>
    </source>
</evidence>
<dbReference type="Proteomes" id="UP000095283">
    <property type="component" value="Unplaced"/>
</dbReference>
<feature type="transmembrane region" description="Helical" evidence="14">
    <location>
        <begin position="93"/>
        <end position="113"/>
    </location>
</feature>
<evidence type="ECO:0000256" key="10">
    <source>
        <dbReference type="ARBA" id="ARBA00023180"/>
    </source>
</evidence>
<reference evidence="16" key="1">
    <citation type="submission" date="2016-11" db="UniProtKB">
        <authorList>
            <consortium name="WormBaseParasite"/>
        </authorList>
    </citation>
    <scope>IDENTIFICATION</scope>
</reference>
<keyword evidence="6 14" id="KW-1133">Transmembrane helix</keyword>
<accession>A0A1I7X5S6</accession>
<evidence type="ECO:0000256" key="9">
    <source>
        <dbReference type="ARBA" id="ARBA00023136"/>
    </source>
</evidence>
<keyword evidence="12 13" id="KW-0407">Ion channel</keyword>
<comment type="similarity">
    <text evidence="2 13">Belongs to the amiloride-sensitive sodium channel (TC 1.A.6) family.</text>
</comment>
<evidence type="ECO:0000256" key="3">
    <source>
        <dbReference type="ARBA" id="ARBA00022448"/>
    </source>
</evidence>
<dbReference type="WBParaSite" id="Hba_12918">
    <property type="protein sequence ID" value="Hba_12918"/>
    <property type="gene ID" value="Hba_12918"/>
</dbReference>
<evidence type="ECO:0000256" key="6">
    <source>
        <dbReference type="ARBA" id="ARBA00022989"/>
    </source>
</evidence>
<evidence type="ECO:0000256" key="4">
    <source>
        <dbReference type="ARBA" id="ARBA00022461"/>
    </source>
</evidence>
<sequence length="137" mass="15885">MSPSLMFENALTIRTPRFFKIFISMSTNGVSNRKNIPQYDNYIYSKQVQTLGSTTAFEEETVEDLVIIEKLKDFADKTTAHGARRILIAHNRFSATFWALFVLLFFCTFIYQATKLGIKYQKNEKITSISQHRILKS</sequence>
<keyword evidence="8 13" id="KW-0406">Ion transport</keyword>
<keyword evidence="10" id="KW-0325">Glycoprotein</keyword>
<evidence type="ECO:0000256" key="13">
    <source>
        <dbReference type="RuleBase" id="RU000679"/>
    </source>
</evidence>
<evidence type="ECO:0000256" key="11">
    <source>
        <dbReference type="ARBA" id="ARBA00023201"/>
    </source>
</evidence>
<evidence type="ECO:0000256" key="2">
    <source>
        <dbReference type="ARBA" id="ARBA00007193"/>
    </source>
</evidence>
<keyword evidence="4 13" id="KW-0894">Sodium channel</keyword>
<evidence type="ECO:0000256" key="1">
    <source>
        <dbReference type="ARBA" id="ARBA00004141"/>
    </source>
</evidence>
<evidence type="ECO:0000256" key="12">
    <source>
        <dbReference type="ARBA" id="ARBA00023303"/>
    </source>
</evidence>
<proteinExistence type="inferred from homology"/>
<dbReference type="GO" id="GO:0005272">
    <property type="term" value="F:sodium channel activity"/>
    <property type="evidence" value="ECO:0007669"/>
    <property type="project" value="UniProtKB-KW"/>
</dbReference>
<keyword evidence="3 13" id="KW-0813">Transport</keyword>
<dbReference type="AlphaFoldDB" id="A0A1I7X5S6"/>